<dbReference type="PANTHER" id="PTHR24291">
    <property type="entry name" value="CYTOCHROME P450 FAMILY 4"/>
    <property type="match status" value="1"/>
</dbReference>
<dbReference type="EMBL" id="JAOPGA020001133">
    <property type="protein sequence ID" value="KAL0485376.1"/>
    <property type="molecule type" value="Genomic_DNA"/>
</dbReference>
<evidence type="ECO:0000256" key="2">
    <source>
        <dbReference type="ARBA" id="ARBA00022617"/>
    </source>
</evidence>
<protein>
    <submittedName>
        <fullName evidence="10">Cytochrome P450</fullName>
    </submittedName>
</protein>
<dbReference type="InterPro" id="IPR036396">
    <property type="entry name" value="Cyt_P450_sf"/>
</dbReference>
<evidence type="ECO:0000256" key="6">
    <source>
        <dbReference type="ARBA" id="ARBA00023033"/>
    </source>
</evidence>
<keyword evidence="9" id="KW-0472">Membrane</keyword>
<dbReference type="InterPro" id="IPR050196">
    <property type="entry name" value="Cytochrome_P450_Monoox"/>
</dbReference>
<evidence type="ECO:0000256" key="4">
    <source>
        <dbReference type="ARBA" id="ARBA00023002"/>
    </source>
</evidence>
<dbReference type="GO" id="GO:0020037">
    <property type="term" value="F:heme binding"/>
    <property type="evidence" value="ECO:0007669"/>
    <property type="project" value="InterPro"/>
</dbReference>
<name>A0AAW2Z9I8_9EUKA</name>
<evidence type="ECO:0000256" key="7">
    <source>
        <dbReference type="PIRSR" id="PIRSR602403-1"/>
    </source>
</evidence>
<dbReference type="GO" id="GO:0004497">
    <property type="term" value="F:monooxygenase activity"/>
    <property type="evidence" value="ECO:0007669"/>
    <property type="project" value="UniProtKB-KW"/>
</dbReference>
<evidence type="ECO:0000313" key="10">
    <source>
        <dbReference type="EMBL" id="KAL0485376.1"/>
    </source>
</evidence>
<comment type="cofactor">
    <cofactor evidence="7">
        <name>heme</name>
        <dbReference type="ChEBI" id="CHEBI:30413"/>
    </cofactor>
</comment>
<accession>A0AAW2Z9I8</accession>
<evidence type="ECO:0000256" key="9">
    <source>
        <dbReference type="SAM" id="Phobius"/>
    </source>
</evidence>
<dbReference type="InterPro" id="IPR002403">
    <property type="entry name" value="Cyt_P450_E_grp-IV"/>
</dbReference>
<keyword evidence="11" id="KW-1185">Reference proteome</keyword>
<organism evidence="10 11">
    <name type="scientific">Acrasis kona</name>
    <dbReference type="NCBI Taxonomy" id="1008807"/>
    <lineage>
        <taxon>Eukaryota</taxon>
        <taxon>Discoba</taxon>
        <taxon>Heterolobosea</taxon>
        <taxon>Tetramitia</taxon>
        <taxon>Eutetramitia</taxon>
        <taxon>Acrasidae</taxon>
        <taxon>Acrasis</taxon>
    </lineage>
</organism>
<dbReference type="Gene3D" id="1.10.630.10">
    <property type="entry name" value="Cytochrome P450"/>
    <property type="match status" value="1"/>
</dbReference>
<keyword evidence="5 7" id="KW-0408">Iron</keyword>
<dbReference type="Proteomes" id="UP001431209">
    <property type="component" value="Unassembled WGS sequence"/>
</dbReference>
<evidence type="ECO:0000313" key="11">
    <source>
        <dbReference type="Proteomes" id="UP001431209"/>
    </source>
</evidence>
<dbReference type="PANTHER" id="PTHR24291:SF50">
    <property type="entry name" value="BIFUNCTIONAL ALBAFLAVENONE MONOOXYGENASE_TERPENE SYNTHASE"/>
    <property type="match status" value="1"/>
</dbReference>
<evidence type="ECO:0000256" key="8">
    <source>
        <dbReference type="RuleBase" id="RU000461"/>
    </source>
</evidence>
<dbReference type="SUPFAM" id="SSF48264">
    <property type="entry name" value="Cytochrome P450"/>
    <property type="match status" value="1"/>
</dbReference>
<keyword evidence="3 7" id="KW-0479">Metal-binding</keyword>
<keyword evidence="6 8" id="KW-0503">Monooxygenase</keyword>
<keyword evidence="9" id="KW-1133">Transmembrane helix</keyword>
<dbReference type="InterPro" id="IPR017972">
    <property type="entry name" value="Cyt_P450_CS"/>
</dbReference>
<dbReference type="PRINTS" id="PR00465">
    <property type="entry name" value="EP450IV"/>
</dbReference>
<sequence length="497" mass="57137">MVLNIIVSVLVLLLVLVKVYEYILRSRFRDKEGKIIPGIGMFDNLFYSLSNAKTKWRYTMDQFVDKHRMLGSPPVYHTLAGPFSFLWIANPEDAKKLLTSVVTFDKIQTHPHSIFNRFVGKAVGQLPHEDWRNKRKIVERSFFDLGVYLNSFRSVVDKSIDKWESDFSINSNQLQVPVTDQMSRVTLDILGITIFGQNMGAIENKNEELREAYNNTFKYMFKIVDMLFPRLKDLPTKSNLKDREHFKTFEQGIEHIINERKKNPTGDVTMLDLMIDATNDQSSGENGSNEMSALELKQNVVGFFVAGHETTATALTWGLYALGMHPEVQQRCIDEIDRIVGNTNEITIEMINQLDYLSAVIKEVQRIYAVAGLVPRVTKTDSVLSNGVKVPKGTMVTIDFGSLHRNKSVWGEDCDEFRPERFLGEEETKRSRWAYIPFSAGPHMCLGNNFSLLEQKVFYIRTLQKYTFSLMKGFKMTFSRDYTANDNGFEVVLTKRQ</sequence>
<keyword evidence="4 8" id="KW-0560">Oxidoreductase</keyword>
<keyword evidence="9" id="KW-0812">Transmembrane</keyword>
<dbReference type="AlphaFoldDB" id="A0AAW2Z9I8"/>
<evidence type="ECO:0000256" key="5">
    <source>
        <dbReference type="ARBA" id="ARBA00023004"/>
    </source>
</evidence>
<dbReference type="GO" id="GO:0005506">
    <property type="term" value="F:iron ion binding"/>
    <property type="evidence" value="ECO:0007669"/>
    <property type="project" value="InterPro"/>
</dbReference>
<feature type="transmembrane region" description="Helical" evidence="9">
    <location>
        <begin position="6"/>
        <end position="24"/>
    </location>
</feature>
<dbReference type="CDD" id="cd00302">
    <property type="entry name" value="cytochrome_P450"/>
    <property type="match status" value="1"/>
</dbReference>
<dbReference type="PROSITE" id="PS00086">
    <property type="entry name" value="CYTOCHROME_P450"/>
    <property type="match status" value="1"/>
</dbReference>
<proteinExistence type="inferred from homology"/>
<dbReference type="PRINTS" id="PR00385">
    <property type="entry name" value="P450"/>
</dbReference>
<comment type="similarity">
    <text evidence="1 8">Belongs to the cytochrome P450 family.</text>
</comment>
<evidence type="ECO:0000256" key="1">
    <source>
        <dbReference type="ARBA" id="ARBA00010617"/>
    </source>
</evidence>
<reference evidence="10 11" key="1">
    <citation type="submission" date="2024-03" db="EMBL/GenBank/DDBJ databases">
        <title>The Acrasis kona genome and developmental transcriptomes reveal deep origins of eukaryotic multicellular pathways.</title>
        <authorList>
            <person name="Sheikh S."/>
            <person name="Fu C.-J."/>
            <person name="Brown M.W."/>
            <person name="Baldauf S.L."/>
        </authorList>
    </citation>
    <scope>NUCLEOTIDE SEQUENCE [LARGE SCALE GENOMIC DNA]</scope>
    <source>
        <strain evidence="10 11">ATCC MYA-3509</strain>
    </source>
</reference>
<dbReference type="InterPro" id="IPR001128">
    <property type="entry name" value="Cyt_P450"/>
</dbReference>
<feature type="binding site" description="axial binding residue" evidence="7">
    <location>
        <position position="445"/>
    </location>
    <ligand>
        <name>heme</name>
        <dbReference type="ChEBI" id="CHEBI:30413"/>
    </ligand>
    <ligandPart>
        <name>Fe</name>
        <dbReference type="ChEBI" id="CHEBI:18248"/>
    </ligandPart>
</feature>
<evidence type="ECO:0000256" key="3">
    <source>
        <dbReference type="ARBA" id="ARBA00022723"/>
    </source>
</evidence>
<dbReference type="Pfam" id="PF00067">
    <property type="entry name" value="p450"/>
    <property type="match status" value="1"/>
</dbReference>
<dbReference type="GO" id="GO:0016705">
    <property type="term" value="F:oxidoreductase activity, acting on paired donors, with incorporation or reduction of molecular oxygen"/>
    <property type="evidence" value="ECO:0007669"/>
    <property type="project" value="InterPro"/>
</dbReference>
<keyword evidence="2 7" id="KW-0349">Heme</keyword>
<comment type="caution">
    <text evidence="10">The sequence shown here is derived from an EMBL/GenBank/DDBJ whole genome shotgun (WGS) entry which is preliminary data.</text>
</comment>
<gene>
    <name evidence="10" type="ORF">AKO1_002976</name>
</gene>